<organism evidence="1">
    <name type="scientific">Paraprevotella clara</name>
    <dbReference type="NCBI Taxonomy" id="454154"/>
    <lineage>
        <taxon>Bacteria</taxon>
        <taxon>Pseudomonadati</taxon>
        <taxon>Bacteroidota</taxon>
        <taxon>Bacteroidia</taxon>
        <taxon>Bacteroidales</taxon>
        <taxon>Prevotellaceae</taxon>
        <taxon>Paraprevotella</taxon>
    </lineage>
</organism>
<protein>
    <recommendedName>
        <fullName evidence="2">DUF3791 domain-containing protein</fullName>
    </recommendedName>
</protein>
<sequence length="77" mass="8866">MEKYIELSNEEIRLGFVSTCIESVAAALKRPYHEVFLRMKKTGMIRDYIYHCYDALHSDSLENVTAELIGLLKKRGG</sequence>
<evidence type="ECO:0000313" key="1">
    <source>
        <dbReference type="EMBL" id="VYT92601.1"/>
    </source>
</evidence>
<dbReference type="EMBL" id="CACRUT010000008">
    <property type="protein sequence ID" value="VYT92601.1"/>
    <property type="molecule type" value="Genomic_DNA"/>
</dbReference>
<accession>A0A6N3ALX0</accession>
<dbReference type="RefSeq" id="WP_008622091.1">
    <property type="nucleotide sequence ID" value="NZ_CABMOJ010000047.1"/>
</dbReference>
<evidence type="ECO:0008006" key="2">
    <source>
        <dbReference type="Google" id="ProtNLM"/>
    </source>
</evidence>
<dbReference type="AlphaFoldDB" id="A0A6N3ALX0"/>
<dbReference type="InterPro" id="IPR024269">
    <property type="entry name" value="DUF3791"/>
</dbReference>
<proteinExistence type="predicted"/>
<dbReference type="Pfam" id="PF12668">
    <property type="entry name" value="DUF3791"/>
    <property type="match status" value="1"/>
</dbReference>
<dbReference type="GeneID" id="93558368"/>
<name>A0A6N3ALX0_9BACT</name>
<reference evidence="1" key="1">
    <citation type="submission" date="2019-11" db="EMBL/GenBank/DDBJ databases">
        <authorList>
            <person name="Feng L."/>
        </authorList>
    </citation>
    <scope>NUCLEOTIDE SEQUENCE</scope>
    <source>
        <strain evidence="1">PclaraLFYP37</strain>
    </source>
</reference>
<gene>
    <name evidence="1" type="ORF">PCLFYP37_01492</name>
</gene>